<dbReference type="EMBL" id="KI913958">
    <property type="protein sequence ID" value="ETW04141.1"/>
    <property type="molecule type" value="Genomic_DNA"/>
</dbReference>
<evidence type="ECO:0000313" key="2">
    <source>
        <dbReference type="EMBL" id="ETW04141.1"/>
    </source>
</evidence>
<feature type="compositionally biased region" description="Basic and acidic residues" evidence="1">
    <location>
        <begin position="70"/>
        <end position="80"/>
    </location>
</feature>
<organism evidence="2">
    <name type="scientific">Aphanomyces invadans</name>
    <dbReference type="NCBI Taxonomy" id="157072"/>
    <lineage>
        <taxon>Eukaryota</taxon>
        <taxon>Sar</taxon>
        <taxon>Stramenopiles</taxon>
        <taxon>Oomycota</taxon>
        <taxon>Saprolegniomycetes</taxon>
        <taxon>Saprolegniales</taxon>
        <taxon>Verrucalvaceae</taxon>
        <taxon>Aphanomyces</taxon>
    </lineage>
</organism>
<dbReference type="OrthoDB" id="75914at2759"/>
<protein>
    <submittedName>
        <fullName evidence="2">Uncharacterized protein</fullName>
    </submittedName>
</protein>
<feature type="compositionally biased region" description="Polar residues" evidence="1">
    <location>
        <begin position="31"/>
        <end position="41"/>
    </location>
</feature>
<reference evidence="2" key="1">
    <citation type="submission" date="2013-12" db="EMBL/GenBank/DDBJ databases">
        <title>The Genome Sequence of Aphanomyces invadans NJM9701.</title>
        <authorList>
            <consortium name="The Broad Institute Genomics Platform"/>
            <person name="Russ C."/>
            <person name="Tyler B."/>
            <person name="van West P."/>
            <person name="Dieguez-Uribeondo J."/>
            <person name="Young S.K."/>
            <person name="Zeng Q."/>
            <person name="Gargeya S."/>
            <person name="Fitzgerald M."/>
            <person name="Abouelleil A."/>
            <person name="Alvarado L."/>
            <person name="Chapman S.B."/>
            <person name="Gainer-Dewar J."/>
            <person name="Goldberg J."/>
            <person name="Griggs A."/>
            <person name="Gujja S."/>
            <person name="Hansen M."/>
            <person name="Howarth C."/>
            <person name="Imamovic A."/>
            <person name="Ireland A."/>
            <person name="Larimer J."/>
            <person name="McCowan C."/>
            <person name="Murphy C."/>
            <person name="Pearson M."/>
            <person name="Poon T.W."/>
            <person name="Priest M."/>
            <person name="Roberts A."/>
            <person name="Saif S."/>
            <person name="Shea T."/>
            <person name="Sykes S."/>
            <person name="Wortman J."/>
            <person name="Nusbaum C."/>
            <person name="Birren B."/>
        </authorList>
    </citation>
    <scope>NUCLEOTIDE SEQUENCE [LARGE SCALE GENOMIC DNA]</scope>
    <source>
        <strain evidence="2">NJM9701</strain>
    </source>
</reference>
<name>A0A024UCI9_9STRA</name>
<dbReference type="RefSeq" id="XP_008867097.1">
    <property type="nucleotide sequence ID" value="XM_008868875.1"/>
</dbReference>
<feature type="compositionally biased region" description="Polar residues" evidence="1">
    <location>
        <begin position="50"/>
        <end position="65"/>
    </location>
</feature>
<feature type="region of interest" description="Disordered" evidence="1">
    <location>
        <begin position="1"/>
        <end position="80"/>
    </location>
</feature>
<sequence length="238" mass="26861">MHTSSTPLPPASMVSSPLPSTFRHRDMVASPATSIPSMDDSSSADEKYPTFNQMLRSSSTPSTAKKTFKLKKDDSESSREIRREYKKEWYEKNREKALAKMKEYYEKRKQAGTLHRRCVKQKKVAQQPTTATVAPVVRSLPSMVQLQHRHASMTVAGLMPPPPSSRYVHEDRCIPQITLPSPWASDRPLPSLSEQTRRPHFLNHNHHQHHHLSTPACPAAPTTAVAHLNLLCEVALMN</sequence>
<dbReference type="VEuPathDB" id="FungiDB:H310_04497"/>
<dbReference type="STRING" id="157072.A0A024UCI9"/>
<dbReference type="AlphaFoldDB" id="A0A024UCI9"/>
<dbReference type="GeneID" id="20081547"/>
<proteinExistence type="predicted"/>
<accession>A0A024UCI9</accession>
<evidence type="ECO:0000256" key="1">
    <source>
        <dbReference type="SAM" id="MobiDB-lite"/>
    </source>
</evidence>
<gene>
    <name evidence="2" type="ORF">H310_04497</name>
</gene>